<dbReference type="CDD" id="cd20304">
    <property type="entry name" value="cupin_OxDC_N"/>
    <property type="match status" value="1"/>
</dbReference>
<dbReference type="AlphaFoldDB" id="A0A132BBG8"/>
<evidence type="ECO:0000256" key="4">
    <source>
        <dbReference type="SAM" id="MobiDB-lite"/>
    </source>
</evidence>
<comment type="cofactor">
    <cofactor evidence="3">
        <name>Mn(2+)</name>
        <dbReference type="ChEBI" id="CHEBI:29035"/>
    </cofactor>
    <text evidence="3">Binds 2 manganese ions per subunit.</text>
</comment>
<proteinExistence type="predicted"/>
<feature type="binding site" evidence="3">
    <location>
        <position position="152"/>
    </location>
    <ligand>
        <name>Mn(2+)</name>
        <dbReference type="ChEBI" id="CHEBI:29035"/>
        <label>1</label>
    </ligand>
</feature>
<dbReference type="InterPro" id="IPR051610">
    <property type="entry name" value="GPI/OXD"/>
</dbReference>
<feature type="domain" description="Cupin type-1" evidence="5">
    <location>
        <begin position="55"/>
        <end position="205"/>
    </location>
</feature>
<sequence>MTRHPPRPLNSDINSSDPYTKKYHDSTDAAIDAEARDLHPLPIRNGLGSSILGPRNLAREQQQPDIIRPPSTDSGTLPNYKWSFTDSHMRIEEGGWARQTTIRELPTSIELAGWAYMLAGSARVTALDTEGGNFIGEVEKGDLWYFPSGHPHSIQGLGEDGCEFLLVFDDGNFSEDSTFLLSDFLAHTPTSVLGKNFRLDPEIFKMIPKEERYIFQGSMPGDKDDEMPDKPHVKKSRLMFTHKMLDQKPEVFSGGEVRITDTEKFPLSKTISAAHVTIKPGGIREMHWHPNADEWSFFIKGSARITIFASSGMARTFNYTAGDVGIVPKSMGHYVENISEMEEVEMLEIFRAPKFEDFSLEQWLGNTPGRMVAEHLFQKHPKAGKKFVEELKAGKEAVKPNSNA</sequence>
<dbReference type="InterPro" id="IPR006045">
    <property type="entry name" value="Cupin_1"/>
</dbReference>
<organism evidence="6 7">
    <name type="scientific">Mollisia scopiformis</name>
    <name type="common">Conifer needle endophyte fungus</name>
    <name type="synonym">Phialocephala scopiformis</name>
    <dbReference type="NCBI Taxonomy" id="149040"/>
    <lineage>
        <taxon>Eukaryota</taxon>
        <taxon>Fungi</taxon>
        <taxon>Dikarya</taxon>
        <taxon>Ascomycota</taxon>
        <taxon>Pezizomycotina</taxon>
        <taxon>Leotiomycetes</taxon>
        <taxon>Helotiales</taxon>
        <taxon>Mollisiaceae</taxon>
        <taxon>Mollisia</taxon>
    </lineage>
</organism>
<evidence type="ECO:0000313" key="7">
    <source>
        <dbReference type="Proteomes" id="UP000070700"/>
    </source>
</evidence>
<feature type="binding site" evidence="3">
    <location>
        <position position="294"/>
    </location>
    <ligand>
        <name>Mn(2+)</name>
        <dbReference type="ChEBI" id="CHEBI:29035"/>
        <label>2</label>
    </ligand>
</feature>
<evidence type="ECO:0000256" key="1">
    <source>
        <dbReference type="ARBA" id="ARBA00022723"/>
    </source>
</evidence>
<dbReference type="PANTHER" id="PTHR35848">
    <property type="entry name" value="OXALATE-BINDING PROTEIN"/>
    <property type="match status" value="1"/>
</dbReference>
<dbReference type="KEGG" id="psco:LY89DRAFT_701232"/>
<name>A0A132BBG8_MOLSC</name>
<feature type="active site" description="Proton donor" evidence="2">
    <location>
        <position position="348"/>
    </location>
</feature>
<dbReference type="InterPro" id="IPR011051">
    <property type="entry name" value="RmlC_Cupin_sf"/>
</dbReference>
<dbReference type="RefSeq" id="XP_018064091.1">
    <property type="nucleotide sequence ID" value="XM_018217180.1"/>
</dbReference>
<dbReference type="NCBIfam" id="TIGR03404">
    <property type="entry name" value="bicupin_oxalic"/>
    <property type="match status" value="1"/>
</dbReference>
<dbReference type="PANTHER" id="PTHR35848:SF9">
    <property type="entry name" value="SLL1358 PROTEIN"/>
    <property type="match status" value="1"/>
</dbReference>
<dbReference type="GO" id="GO:0033609">
    <property type="term" value="P:oxalate metabolic process"/>
    <property type="evidence" value="ECO:0007669"/>
    <property type="project" value="InterPro"/>
</dbReference>
<evidence type="ECO:0000256" key="3">
    <source>
        <dbReference type="PIRSR" id="PIRSR617774-2"/>
    </source>
</evidence>
<feature type="binding site" evidence="3">
    <location>
        <position position="289"/>
    </location>
    <ligand>
        <name>Mn(2+)</name>
        <dbReference type="ChEBI" id="CHEBI:29035"/>
        <label>2</label>
    </ligand>
</feature>
<protein>
    <submittedName>
        <fullName evidence="6">Bicupin, oxalate decarboxylase/oxidase</fullName>
    </submittedName>
</protein>
<dbReference type="SMART" id="SM00835">
    <property type="entry name" value="Cupin_1"/>
    <property type="match status" value="2"/>
</dbReference>
<keyword evidence="1 3" id="KW-0479">Metal-binding</keyword>
<dbReference type="OrthoDB" id="10263073at2759"/>
<dbReference type="Gene3D" id="2.60.120.10">
    <property type="entry name" value="Jelly Rolls"/>
    <property type="match status" value="3"/>
</dbReference>
<dbReference type="EMBL" id="KQ947431">
    <property type="protein sequence ID" value="KUJ09736.1"/>
    <property type="molecule type" value="Genomic_DNA"/>
</dbReference>
<feature type="binding site" evidence="3">
    <location>
        <position position="287"/>
    </location>
    <ligand>
        <name>Mn(2+)</name>
        <dbReference type="ChEBI" id="CHEBI:29035"/>
        <label>2</label>
    </ligand>
</feature>
<keyword evidence="7" id="KW-1185">Reference proteome</keyword>
<dbReference type="Proteomes" id="UP000070700">
    <property type="component" value="Unassembled WGS sequence"/>
</dbReference>
<dbReference type="InterPro" id="IPR017774">
    <property type="entry name" value="Bicupin_oxalate_deCO2ase/Oxase"/>
</dbReference>
<dbReference type="InterPro" id="IPR014710">
    <property type="entry name" value="RmlC-like_jellyroll"/>
</dbReference>
<feature type="region of interest" description="Disordered" evidence="4">
    <location>
        <begin position="1"/>
        <end position="26"/>
    </location>
</feature>
<dbReference type="Pfam" id="PF00190">
    <property type="entry name" value="Cupin_1"/>
    <property type="match status" value="2"/>
</dbReference>
<feature type="binding site" evidence="3">
    <location>
        <position position="333"/>
    </location>
    <ligand>
        <name>Mn(2+)</name>
        <dbReference type="ChEBI" id="CHEBI:29035"/>
        <label>2</label>
    </ligand>
</feature>
<gene>
    <name evidence="6" type="ORF">LY89DRAFT_701232</name>
</gene>
<feature type="domain" description="Cupin type-1" evidence="5">
    <location>
        <begin position="242"/>
        <end position="384"/>
    </location>
</feature>
<evidence type="ECO:0000256" key="2">
    <source>
        <dbReference type="PIRSR" id="PIRSR617774-1"/>
    </source>
</evidence>
<evidence type="ECO:0000313" key="6">
    <source>
        <dbReference type="EMBL" id="KUJ09736.1"/>
    </source>
</evidence>
<keyword evidence="3" id="KW-0464">Manganese</keyword>
<accession>A0A132BBG8</accession>
<dbReference type="CDD" id="cd20305">
    <property type="entry name" value="cupin_OxDC_C"/>
    <property type="match status" value="1"/>
</dbReference>
<reference evidence="6 7" key="1">
    <citation type="submission" date="2015-10" db="EMBL/GenBank/DDBJ databases">
        <title>Full genome of DAOMC 229536 Phialocephala scopiformis, a fungal endophyte of spruce producing the potent anti-insectan compound rugulosin.</title>
        <authorList>
            <consortium name="DOE Joint Genome Institute"/>
            <person name="Walker A.K."/>
            <person name="Frasz S.L."/>
            <person name="Seifert K.A."/>
            <person name="Miller J.D."/>
            <person name="Mondo S.J."/>
            <person name="Labutti K."/>
            <person name="Lipzen A."/>
            <person name="Dockter R."/>
            <person name="Kennedy M."/>
            <person name="Grigoriev I.V."/>
            <person name="Spatafora J.W."/>
        </authorList>
    </citation>
    <scope>NUCLEOTIDE SEQUENCE [LARGE SCALE GENOMIC DNA]</scope>
    <source>
        <strain evidence="6 7">CBS 120377</strain>
    </source>
</reference>
<dbReference type="GO" id="GO:0046872">
    <property type="term" value="F:metal ion binding"/>
    <property type="evidence" value="ECO:0007669"/>
    <property type="project" value="UniProtKB-KW"/>
</dbReference>
<evidence type="ECO:0000259" key="5">
    <source>
        <dbReference type="SMART" id="SM00835"/>
    </source>
</evidence>
<dbReference type="GeneID" id="28826906"/>
<dbReference type="SUPFAM" id="SSF51182">
    <property type="entry name" value="RmlC-like cupins"/>
    <property type="match status" value="1"/>
</dbReference>
<dbReference type="InParanoid" id="A0A132BBG8"/>